<name>A0A7H0VJ57_9FLAO</name>
<protein>
    <submittedName>
        <fullName evidence="2">DUF3078 domain-containing protein</fullName>
    </submittedName>
</protein>
<gene>
    <name evidence="2" type="ORF">H4K34_07905</name>
</gene>
<keyword evidence="1" id="KW-0732">Signal</keyword>
<evidence type="ECO:0000256" key="1">
    <source>
        <dbReference type="SAM" id="SignalP"/>
    </source>
</evidence>
<feature type="signal peptide" evidence="1">
    <location>
        <begin position="1"/>
        <end position="18"/>
    </location>
</feature>
<evidence type="ECO:0000313" key="3">
    <source>
        <dbReference type="Proteomes" id="UP000516305"/>
    </source>
</evidence>
<evidence type="ECO:0000313" key="2">
    <source>
        <dbReference type="EMBL" id="QNR25755.1"/>
    </source>
</evidence>
<dbReference type="Pfam" id="PF11276">
    <property type="entry name" value="DUF3078"/>
    <property type="match status" value="1"/>
</dbReference>
<sequence length="324" mass="36457">MPKAALLIISLLSLSLHAQNNALVKEKDVLEFRKLSIQRLGQDALDTTKWDLGGNFGIQFTQASYSNWQAGGVNSIAGNTIFTGFANYTGKGKWVWSNAMTLAYGVNFQDTIFNKTDDRIEIESRLDYLHSKKWSYSALLNFRTQFRPGYENPGDIGDDVKISDFMAPGYFLFGLGATNKPNKRFTMFLSPITAKATIVTVQRLADEGAYGVDPGSSYRLEAGAYANITYKRKLWMNVDLQGRIDLFSNYVEDPSLIDINSELIMFFKVNKFIKANISLAYIYDHDVKFYLDENNPDLGVPRSQFKQVLSIGFSYDFGAAAKDE</sequence>
<dbReference type="RefSeq" id="WP_210760280.1">
    <property type="nucleotide sequence ID" value="NZ_CP060139.1"/>
</dbReference>
<dbReference type="AlphaFoldDB" id="A0A7H0VJ57"/>
<accession>A0A7H0VJ57</accession>
<keyword evidence="3" id="KW-1185">Reference proteome</keyword>
<dbReference type="Proteomes" id="UP000516305">
    <property type="component" value="Chromosome"/>
</dbReference>
<organism evidence="2 3">
    <name type="scientific">Croceimicrobium hydrocarbonivorans</name>
    <dbReference type="NCBI Taxonomy" id="2761580"/>
    <lineage>
        <taxon>Bacteria</taxon>
        <taxon>Pseudomonadati</taxon>
        <taxon>Bacteroidota</taxon>
        <taxon>Flavobacteriia</taxon>
        <taxon>Flavobacteriales</taxon>
        <taxon>Owenweeksiaceae</taxon>
        <taxon>Croceimicrobium</taxon>
    </lineage>
</organism>
<proteinExistence type="predicted"/>
<dbReference type="InterPro" id="IPR021428">
    <property type="entry name" value="DUF3078"/>
</dbReference>
<feature type="chain" id="PRO_5029021271" evidence="1">
    <location>
        <begin position="19"/>
        <end position="324"/>
    </location>
</feature>
<dbReference type="EMBL" id="CP060139">
    <property type="protein sequence ID" value="QNR25755.1"/>
    <property type="molecule type" value="Genomic_DNA"/>
</dbReference>
<dbReference type="KEGG" id="chyd:H4K34_07905"/>
<reference evidence="2 3" key="1">
    <citation type="submission" date="2020-08" db="EMBL/GenBank/DDBJ databases">
        <title>Croceimicrobium hydrocarbonivorans gen. nov., sp. nov., a novel marine bacterium isolated from a bacterial consortium that degrades polyethylene terephthalate.</title>
        <authorList>
            <person name="Liu R."/>
        </authorList>
    </citation>
    <scope>NUCLEOTIDE SEQUENCE [LARGE SCALE GENOMIC DNA]</scope>
    <source>
        <strain evidence="2 3">A20-9</strain>
    </source>
</reference>